<keyword evidence="3" id="KW-1185">Reference proteome</keyword>
<dbReference type="InterPro" id="IPR051677">
    <property type="entry name" value="AfsR-DnrI-RedD_regulator"/>
</dbReference>
<dbReference type="PANTHER" id="PTHR35807:SF1">
    <property type="entry name" value="TRANSCRIPTIONAL REGULATOR REDD"/>
    <property type="match status" value="1"/>
</dbReference>
<dbReference type="SUPFAM" id="SSF50965">
    <property type="entry name" value="Galactose oxidase, central domain"/>
    <property type="match status" value="1"/>
</dbReference>
<dbReference type="Gene3D" id="2.60.120.200">
    <property type="match status" value="1"/>
</dbReference>
<evidence type="ECO:0008006" key="4">
    <source>
        <dbReference type="Google" id="ProtNLM"/>
    </source>
</evidence>
<feature type="transmembrane region" description="Helical" evidence="1">
    <location>
        <begin position="551"/>
        <end position="572"/>
    </location>
</feature>
<sequence>MTFLKKTKPRLSSIWAYAILPLLALCYTTSFAQQHGLGFHGNERISDQRTSLILDDISIDKTYEISFKVKMNLTESNFYGYVFRLIDKNDNNIDLIFRSKTFQLILGQQNFDLSGKSVNEIDTEKWNNIKFIVNAAASKIAFYINDELLVESKITNNLSKAFTIYFGQSHHPGFSYKDVTAMTLKDVKITSEGKLKHYWPLDEISGTIAKDLEGELNGEVINPKWVRRKNYDWEVLLDTDFEGLITTSYNSSKNQLHLYSGTNHFFYNFQDNNSNTETYNSYKPKIAFGDAGISFKENNGILRINENRLFIFDPIQKNFTSQINEPDSLTEYWHHNTYVFPEDSALATIGGYGMFAFKNNFQKYSLQKDAWENLEMKGDIPAPRYLAGLGNEKKSTTSYYIGGYGSDSGDQLITPKNYYDFFKIDWRNNQITKVYTLPNPEESFVFGNNLIIQEDKDQYFGIVFNQLKHNSELQLVQGSLEKPDLKRIAKKIPFQFNDVRTTVHLYHNDIDQKLFLAVSYHDIDLNKTNLKLYEISIPEANPAISTATSDFRLWILTGILGIVALLLIRAYYQRKGKAKTASPIKTLGEETVSPQESKIIPETIKSSVILFGEFQITNQNGKDLTRSFSPLLKEIFVYLLMHTLRWNKGLSSSKLDEMFWYDKSKASARNNRAVNIRKLKSILEDIDGVSLIKKTGNLEVEFDENLAFIDYAKFLKIALFEPQNSKEQIDQLSNIVQRGTLLPNQDLEWLDSFKSETSNKIIDKYLLYSESLTLTKDNAEEHIEIANNIFLFDSLDEVAMSMKCRAQHILGKHTLAKETYEKFITNYQSLFNEKFIKSYQEILEVQPPTTE</sequence>
<dbReference type="Gene3D" id="2.120.10.80">
    <property type="entry name" value="Kelch-type beta propeller"/>
    <property type="match status" value="1"/>
</dbReference>
<proteinExistence type="predicted"/>
<dbReference type="EMBL" id="CP029480">
    <property type="protein sequence ID" value="AWV99021.1"/>
    <property type="molecule type" value="Genomic_DNA"/>
</dbReference>
<dbReference type="Proteomes" id="UP000249873">
    <property type="component" value="Chromosome"/>
</dbReference>
<accession>A0A2Z4GCY9</accession>
<evidence type="ECO:0000313" key="2">
    <source>
        <dbReference type="EMBL" id="AWV99021.1"/>
    </source>
</evidence>
<keyword evidence="1" id="KW-0812">Transmembrane</keyword>
<dbReference type="InterPro" id="IPR011043">
    <property type="entry name" value="Gal_Oxase/kelch_b-propeller"/>
</dbReference>
<dbReference type="PANTHER" id="PTHR35807">
    <property type="entry name" value="TRANSCRIPTIONAL REGULATOR REDD-RELATED"/>
    <property type="match status" value="1"/>
</dbReference>
<dbReference type="SUPFAM" id="SSF49899">
    <property type="entry name" value="Concanavalin A-like lectins/glucanases"/>
    <property type="match status" value="1"/>
</dbReference>
<reference evidence="2 3" key="1">
    <citation type="submission" date="2018-05" db="EMBL/GenBank/DDBJ databases">
        <title>Complete genome sequence of Arcticibacterium luteifluviistationis SM1504T, a cytophagaceae bacterium isolated from Arctic surface seawater.</title>
        <authorList>
            <person name="Li Y."/>
            <person name="Qin Q.-L."/>
        </authorList>
    </citation>
    <scope>NUCLEOTIDE SEQUENCE [LARGE SCALE GENOMIC DNA]</scope>
    <source>
        <strain evidence="2 3">SM1504</strain>
    </source>
</reference>
<dbReference type="InterPro" id="IPR013320">
    <property type="entry name" value="ConA-like_dom_sf"/>
</dbReference>
<organism evidence="2 3">
    <name type="scientific">Arcticibacterium luteifluviistationis</name>
    <dbReference type="NCBI Taxonomy" id="1784714"/>
    <lineage>
        <taxon>Bacteria</taxon>
        <taxon>Pseudomonadati</taxon>
        <taxon>Bacteroidota</taxon>
        <taxon>Cytophagia</taxon>
        <taxon>Cytophagales</taxon>
        <taxon>Leadbetterellaceae</taxon>
        <taxon>Arcticibacterium</taxon>
    </lineage>
</organism>
<dbReference type="GO" id="GO:0003677">
    <property type="term" value="F:DNA binding"/>
    <property type="evidence" value="ECO:0007669"/>
    <property type="project" value="TreeGrafter"/>
</dbReference>
<dbReference type="GO" id="GO:0004553">
    <property type="term" value="F:hydrolase activity, hydrolyzing O-glycosyl compounds"/>
    <property type="evidence" value="ECO:0007669"/>
    <property type="project" value="UniProtKB-ARBA"/>
</dbReference>
<name>A0A2Z4GCY9_9BACT</name>
<protein>
    <recommendedName>
        <fullName evidence="4">Galactose oxidase</fullName>
    </recommendedName>
</protein>
<evidence type="ECO:0000313" key="3">
    <source>
        <dbReference type="Proteomes" id="UP000249873"/>
    </source>
</evidence>
<keyword evidence="1" id="KW-1133">Transmembrane helix</keyword>
<dbReference type="OrthoDB" id="1110630at2"/>
<gene>
    <name evidence="2" type="ORF">DJ013_12940</name>
</gene>
<dbReference type="GO" id="GO:0006355">
    <property type="term" value="P:regulation of DNA-templated transcription"/>
    <property type="evidence" value="ECO:0007669"/>
    <property type="project" value="TreeGrafter"/>
</dbReference>
<dbReference type="KEGG" id="als:DJ013_12940"/>
<dbReference type="InterPro" id="IPR015915">
    <property type="entry name" value="Kelch-typ_b-propeller"/>
</dbReference>
<keyword evidence="1" id="KW-0472">Membrane</keyword>
<dbReference type="GO" id="GO:0005975">
    <property type="term" value="P:carbohydrate metabolic process"/>
    <property type="evidence" value="ECO:0007669"/>
    <property type="project" value="UniProtKB-ARBA"/>
</dbReference>
<dbReference type="AlphaFoldDB" id="A0A2Z4GCY9"/>
<evidence type="ECO:0000256" key="1">
    <source>
        <dbReference type="SAM" id="Phobius"/>
    </source>
</evidence>